<feature type="compositionally biased region" description="Acidic residues" evidence="6">
    <location>
        <begin position="238"/>
        <end position="297"/>
    </location>
</feature>
<dbReference type="InterPro" id="IPR013766">
    <property type="entry name" value="Thioredoxin_domain"/>
</dbReference>
<reference evidence="8 9" key="1">
    <citation type="journal article" date="2010" name="Plant Cell">
        <title>The Chlorella variabilis NC64A genome reveals adaptation to photosymbiosis, coevolution with viruses, and cryptic sex.</title>
        <authorList>
            <person name="Blanc G."/>
            <person name="Duncan G."/>
            <person name="Agarkova I."/>
            <person name="Borodovsky M."/>
            <person name="Gurnon J."/>
            <person name="Kuo A."/>
            <person name="Lindquist E."/>
            <person name="Lucas S."/>
            <person name="Pangilinan J."/>
            <person name="Polle J."/>
            <person name="Salamov A."/>
            <person name="Terry A."/>
            <person name="Yamada T."/>
            <person name="Dunigan D.D."/>
            <person name="Grigoriev I.V."/>
            <person name="Claverie J.M."/>
            <person name="Van Etten J.L."/>
        </authorList>
    </citation>
    <scope>NUCLEOTIDE SEQUENCE [LARGE SCALE GENOMIC DNA]</scope>
    <source>
        <strain evidence="8 9">NC64A</strain>
    </source>
</reference>
<dbReference type="PROSITE" id="PS51352">
    <property type="entry name" value="THIOREDOXIN_2"/>
    <property type="match status" value="1"/>
</dbReference>
<proteinExistence type="predicted"/>
<dbReference type="SUPFAM" id="SSF52833">
    <property type="entry name" value="Thioredoxin-like"/>
    <property type="match status" value="1"/>
</dbReference>
<dbReference type="InterPro" id="IPR051063">
    <property type="entry name" value="PDI"/>
</dbReference>
<dbReference type="Gene3D" id="1.20.1150.12">
    <property type="entry name" value="Endoplasmic reticulum resident protein 29, C-terminal domain"/>
    <property type="match status" value="1"/>
</dbReference>
<dbReference type="eggNOG" id="KOG0191">
    <property type="taxonomic scope" value="Eukaryota"/>
</dbReference>
<dbReference type="GeneID" id="17352583"/>
<dbReference type="OrthoDB" id="10264505at2759"/>
<keyword evidence="5" id="KW-0676">Redox-active center</keyword>
<dbReference type="SUPFAM" id="SSF47933">
    <property type="entry name" value="ERP29 C domain-like"/>
    <property type="match status" value="1"/>
</dbReference>
<dbReference type="Proteomes" id="UP000008141">
    <property type="component" value="Unassembled WGS sequence"/>
</dbReference>
<feature type="compositionally biased region" description="Low complexity" evidence="6">
    <location>
        <begin position="223"/>
        <end position="237"/>
    </location>
</feature>
<accession>E1ZM00</accession>
<evidence type="ECO:0000256" key="1">
    <source>
        <dbReference type="ARBA" id="ARBA00001182"/>
    </source>
</evidence>
<dbReference type="GO" id="GO:0005783">
    <property type="term" value="C:endoplasmic reticulum"/>
    <property type="evidence" value="ECO:0007669"/>
    <property type="project" value="InterPro"/>
</dbReference>
<protein>
    <recommendedName>
        <fullName evidence="2">protein disulfide-isomerase</fullName>
        <ecNumber evidence="2">5.3.4.1</ecNumber>
    </recommendedName>
</protein>
<evidence type="ECO:0000256" key="4">
    <source>
        <dbReference type="ARBA" id="ARBA00023235"/>
    </source>
</evidence>
<dbReference type="GO" id="GO:0006457">
    <property type="term" value="P:protein folding"/>
    <property type="evidence" value="ECO:0007669"/>
    <property type="project" value="TreeGrafter"/>
</dbReference>
<evidence type="ECO:0000256" key="5">
    <source>
        <dbReference type="ARBA" id="ARBA00023284"/>
    </source>
</evidence>
<dbReference type="EMBL" id="GL433852">
    <property type="protein sequence ID" value="EFN53221.1"/>
    <property type="molecule type" value="Genomic_DNA"/>
</dbReference>
<keyword evidence="4" id="KW-0413">Isomerase</keyword>
<evidence type="ECO:0000256" key="6">
    <source>
        <dbReference type="SAM" id="MobiDB-lite"/>
    </source>
</evidence>
<dbReference type="PANTHER" id="PTHR45672:SF11">
    <property type="entry name" value="PROTEIN DISULFIDE-ISOMERASE C17H9.14C"/>
    <property type="match status" value="1"/>
</dbReference>
<dbReference type="AlphaFoldDB" id="E1ZM00"/>
<evidence type="ECO:0000313" key="9">
    <source>
        <dbReference type="Proteomes" id="UP000008141"/>
    </source>
</evidence>
<dbReference type="Pfam" id="PF00085">
    <property type="entry name" value="Thioredoxin"/>
    <property type="match status" value="1"/>
</dbReference>
<dbReference type="InterPro" id="IPR036356">
    <property type="entry name" value="ERp29_C_sf"/>
</dbReference>
<organism evidence="9">
    <name type="scientific">Chlorella variabilis</name>
    <name type="common">Green alga</name>
    <dbReference type="NCBI Taxonomy" id="554065"/>
    <lineage>
        <taxon>Eukaryota</taxon>
        <taxon>Viridiplantae</taxon>
        <taxon>Chlorophyta</taxon>
        <taxon>core chlorophytes</taxon>
        <taxon>Trebouxiophyceae</taxon>
        <taxon>Chlorellales</taxon>
        <taxon>Chlorellaceae</taxon>
        <taxon>Chlorella clade</taxon>
        <taxon>Chlorella</taxon>
    </lineage>
</organism>
<gene>
    <name evidence="8" type="ORF">CHLNCDRAFT_137098</name>
</gene>
<dbReference type="KEGG" id="cvr:CHLNCDRAFT_137098"/>
<dbReference type="RefSeq" id="XP_005845323.1">
    <property type="nucleotide sequence ID" value="XM_005845261.1"/>
</dbReference>
<dbReference type="GO" id="GO:0003756">
    <property type="term" value="F:protein disulfide isomerase activity"/>
    <property type="evidence" value="ECO:0007669"/>
    <property type="project" value="UniProtKB-EC"/>
</dbReference>
<dbReference type="STRING" id="554065.E1ZM00"/>
<evidence type="ECO:0000256" key="2">
    <source>
        <dbReference type="ARBA" id="ARBA00012723"/>
    </source>
</evidence>
<dbReference type="Pfam" id="PF07749">
    <property type="entry name" value="ERp29"/>
    <property type="match status" value="1"/>
</dbReference>
<evidence type="ECO:0000256" key="3">
    <source>
        <dbReference type="ARBA" id="ARBA00023157"/>
    </source>
</evidence>
<feature type="domain" description="Thioredoxin" evidence="7">
    <location>
        <begin position="1"/>
        <end position="114"/>
    </location>
</feature>
<sequence length="297" mass="31703">MFVAAAALQRASAPPVPARSGTHALRAAWCGHCKRLVPEYIALGQKIAADPKLKSRVLIAKVDADAHRELGEKFGVRGFPTIKWFPRGKAADPVDYNGGRSADDFLKFINEQVAADAGFARVDALVPIAQKFMAAAAADQAAVVAEAKAAAEAAAADDKDNAALYVRFMKKAVEKGVEWVTKEVERLTKMAEKPMSAAKLDEVSRKISVLSSFTEKPAEPEEAAPVPSDAGSQASAAADEDEDEDDSVYDDGLDDNEGAELEEGEEGEEEDGEEMEEDDEGGAPAEDDDDPYDDSEL</sequence>
<dbReference type="OMA" id="CKRMVPE"/>
<evidence type="ECO:0000313" key="8">
    <source>
        <dbReference type="EMBL" id="EFN53221.1"/>
    </source>
</evidence>
<dbReference type="InterPro" id="IPR011679">
    <property type="entry name" value="ERp29_C"/>
</dbReference>
<dbReference type="PANTHER" id="PTHR45672">
    <property type="entry name" value="PROTEIN DISULFIDE-ISOMERASE C17H9.14C-RELATED"/>
    <property type="match status" value="1"/>
</dbReference>
<dbReference type="InParanoid" id="E1ZM00"/>
<keyword evidence="3" id="KW-1015">Disulfide bond</keyword>
<feature type="region of interest" description="Disordered" evidence="6">
    <location>
        <begin position="211"/>
        <end position="297"/>
    </location>
</feature>
<dbReference type="Gene3D" id="3.40.30.10">
    <property type="entry name" value="Glutaredoxin"/>
    <property type="match status" value="1"/>
</dbReference>
<dbReference type="EC" id="5.3.4.1" evidence="2"/>
<keyword evidence="9" id="KW-1185">Reference proteome</keyword>
<comment type="catalytic activity">
    <reaction evidence="1">
        <text>Catalyzes the rearrangement of -S-S- bonds in proteins.</text>
        <dbReference type="EC" id="5.3.4.1"/>
    </reaction>
</comment>
<dbReference type="InterPro" id="IPR036249">
    <property type="entry name" value="Thioredoxin-like_sf"/>
</dbReference>
<name>E1ZM00_CHLVA</name>
<evidence type="ECO:0000259" key="7">
    <source>
        <dbReference type="PROSITE" id="PS51352"/>
    </source>
</evidence>